<gene>
    <name evidence="1" type="ORF">DES38_11712</name>
</gene>
<organism evidence="1 2">
    <name type="scientific">Streptohalobacillus salinus</name>
    <dbReference type="NCBI Taxonomy" id="621096"/>
    <lineage>
        <taxon>Bacteria</taxon>
        <taxon>Bacillati</taxon>
        <taxon>Bacillota</taxon>
        <taxon>Bacilli</taxon>
        <taxon>Bacillales</taxon>
        <taxon>Bacillaceae</taxon>
        <taxon>Streptohalobacillus</taxon>
    </lineage>
</organism>
<proteinExistence type="predicted"/>
<dbReference type="AlphaFoldDB" id="A0A2V3W1X5"/>
<protein>
    <submittedName>
        <fullName evidence="1">Uncharacterized protein</fullName>
    </submittedName>
</protein>
<accession>A0A2V3W1X5</accession>
<reference evidence="1 2" key="1">
    <citation type="submission" date="2018-05" db="EMBL/GenBank/DDBJ databases">
        <title>Genomic Encyclopedia of Type Strains, Phase IV (KMG-IV): sequencing the most valuable type-strain genomes for metagenomic binning, comparative biology and taxonomic classification.</title>
        <authorList>
            <person name="Goeker M."/>
        </authorList>
    </citation>
    <scope>NUCLEOTIDE SEQUENCE [LARGE SCALE GENOMIC DNA]</scope>
    <source>
        <strain evidence="1 2">DSM 22440</strain>
    </source>
</reference>
<comment type="caution">
    <text evidence="1">The sequence shown here is derived from an EMBL/GenBank/DDBJ whole genome shotgun (WGS) entry which is preliminary data.</text>
</comment>
<evidence type="ECO:0000313" key="1">
    <source>
        <dbReference type="EMBL" id="PXW87174.1"/>
    </source>
</evidence>
<keyword evidence="2" id="KW-1185">Reference proteome</keyword>
<name>A0A2V3W1X5_9BACI</name>
<dbReference type="Proteomes" id="UP000247922">
    <property type="component" value="Unassembled WGS sequence"/>
</dbReference>
<evidence type="ECO:0000313" key="2">
    <source>
        <dbReference type="Proteomes" id="UP000247922"/>
    </source>
</evidence>
<dbReference type="EMBL" id="QJJR01000017">
    <property type="protein sequence ID" value="PXW87174.1"/>
    <property type="molecule type" value="Genomic_DNA"/>
</dbReference>
<sequence length="49" mass="5750">MASSHHIQALVNDNRSLTDVMTNVPYDDLVRKRQEADEQGQKDFHYFND</sequence>
<dbReference type="RefSeq" id="WP_170114395.1">
    <property type="nucleotide sequence ID" value="NZ_QJJR01000017.1"/>
</dbReference>